<feature type="compositionally biased region" description="Acidic residues" evidence="1">
    <location>
        <begin position="73"/>
        <end position="82"/>
    </location>
</feature>
<comment type="caution">
    <text evidence="2">The sequence shown here is derived from an EMBL/GenBank/DDBJ whole genome shotgun (WGS) entry which is preliminary data.</text>
</comment>
<keyword evidence="3" id="KW-1185">Reference proteome</keyword>
<reference evidence="2 3" key="1">
    <citation type="submission" date="2024-09" db="EMBL/GenBank/DDBJ databases">
        <title>Chromosome-scale assembly of Riccia fluitans.</title>
        <authorList>
            <person name="Paukszto L."/>
            <person name="Sawicki J."/>
            <person name="Karawczyk K."/>
            <person name="Piernik-Szablinska J."/>
            <person name="Szczecinska M."/>
            <person name="Mazdziarz M."/>
        </authorList>
    </citation>
    <scope>NUCLEOTIDE SEQUENCE [LARGE SCALE GENOMIC DNA]</scope>
    <source>
        <strain evidence="2">Rf_01</strain>
        <tissue evidence="2">Aerial parts of the thallus</tissue>
    </source>
</reference>
<feature type="region of interest" description="Disordered" evidence="1">
    <location>
        <begin position="68"/>
        <end position="101"/>
    </location>
</feature>
<evidence type="ECO:0000313" key="3">
    <source>
        <dbReference type="Proteomes" id="UP001605036"/>
    </source>
</evidence>
<sequence>MARPVPQILEECCTLGRELAAAAPNERRREIAVRATTYLELMLETSRKKEIQVRINRCRRLVSNEESIRLEEGDSADEETQSAEEGSVNDDLSKTRSQINGIGPLEEELGRLGFV</sequence>
<dbReference type="EMBL" id="JBHFFA010000001">
    <property type="protein sequence ID" value="KAL2653612.1"/>
    <property type="molecule type" value="Genomic_DNA"/>
</dbReference>
<dbReference type="Proteomes" id="UP001605036">
    <property type="component" value="Unassembled WGS sequence"/>
</dbReference>
<name>A0ABD1ZQ92_9MARC</name>
<organism evidence="2 3">
    <name type="scientific">Riccia fluitans</name>
    <dbReference type="NCBI Taxonomy" id="41844"/>
    <lineage>
        <taxon>Eukaryota</taxon>
        <taxon>Viridiplantae</taxon>
        <taxon>Streptophyta</taxon>
        <taxon>Embryophyta</taxon>
        <taxon>Marchantiophyta</taxon>
        <taxon>Marchantiopsida</taxon>
        <taxon>Marchantiidae</taxon>
        <taxon>Marchantiales</taxon>
        <taxon>Ricciaceae</taxon>
        <taxon>Riccia</taxon>
    </lineage>
</organism>
<gene>
    <name evidence="2" type="ORF">R1flu_021740</name>
</gene>
<accession>A0ABD1ZQ92</accession>
<evidence type="ECO:0000256" key="1">
    <source>
        <dbReference type="SAM" id="MobiDB-lite"/>
    </source>
</evidence>
<protein>
    <submittedName>
        <fullName evidence="2">Uncharacterized protein</fullName>
    </submittedName>
</protein>
<evidence type="ECO:0000313" key="2">
    <source>
        <dbReference type="EMBL" id="KAL2653612.1"/>
    </source>
</evidence>
<dbReference type="AlphaFoldDB" id="A0ABD1ZQ92"/>
<proteinExistence type="predicted"/>